<evidence type="ECO:0000259" key="6">
    <source>
        <dbReference type="Pfam" id="PF13193"/>
    </source>
</evidence>
<keyword evidence="3" id="KW-0547">Nucleotide-binding</keyword>
<dbReference type="GO" id="GO:0044539">
    <property type="term" value="P:long-chain fatty acid import into cell"/>
    <property type="evidence" value="ECO:0007669"/>
    <property type="project" value="TreeGrafter"/>
</dbReference>
<evidence type="ECO:0000256" key="1">
    <source>
        <dbReference type="ARBA" id="ARBA00006432"/>
    </source>
</evidence>
<dbReference type="AlphaFoldDB" id="A0A1J6HIS3"/>
<dbReference type="PANTHER" id="PTHR43107:SF15">
    <property type="entry name" value="FATTY ACID TRANSPORT PROTEIN 3, ISOFORM A"/>
    <property type="match status" value="1"/>
</dbReference>
<dbReference type="CDD" id="cd05934">
    <property type="entry name" value="FACL_DitJ_like"/>
    <property type="match status" value="1"/>
</dbReference>
<dbReference type="SUPFAM" id="SSF56801">
    <property type="entry name" value="Acetyl-CoA synthetase-like"/>
    <property type="match status" value="1"/>
</dbReference>
<feature type="domain" description="AMP-binding enzyme C-terminal" evidence="6">
    <location>
        <begin position="429"/>
        <end position="504"/>
    </location>
</feature>
<proteinExistence type="inferred from homology"/>
<dbReference type="GO" id="GO:0004467">
    <property type="term" value="F:long-chain fatty acid-CoA ligase activity"/>
    <property type="evidence" value="ECO:0007669"/>
    <property type="project" value="TreeGrafter"/>
</dbReference>
<keyword evidence="8" id="KW-1185">Reference proteome</keyword>
<dbReference type="EMBL" id="MOEC01000014">
    <property type="protein sequence ID" value="OIS92788.1"/>
    <property type="molecule type" value="Genomic_DNA"/>
</dbReference>
<keyword evidence="4" id="KW-0067">ATP-binding</keyword>
<comment type="caution">
    <text evidence="7">The sequence shown here is derived from an EMBL/GenBank/DDBJ whole genome shotgun (WGS) entry which is preliminary data.</text>
</comment>
<dbReference type="PANTHER" id="PTHR43107">
    <property type="entry name" value="LONG-CHAIN FATTY ACID TRANSPORT PROTEIN"/>
    <property type="match status" value="1"/>
</dbReference>
<dbReference type="NCBIfam" id="NF004808">
    <property type="entry name" value="PRK06155.1"/>
    <property type="match status" value="1"/>
</dbReference>
<sequence length="531" mass="58437">MDLDIVSAFLPVHRTLPEILHRQAQVYKDRALLIFEDHRISYSEALVIASRSAATLRAAGVVPGDRVALLCSNRVEFMQLYLGCAWSGAVAVPVNVASRGMQLQHILSNCGAKLIAVESSLVHVLNSLDWTNLVVEKIWTIGDQGTAFQGNIPVTSYKLDDNMEVAHASGPGDTVAILYTSGTTGASKGVCCPQAQYFWWGVHTASLLEMREGEILYSCLPLFHTNALNSFYQALLTGSTLVVGQRFSVSGYVEALRHHGATITYLLGAMVPMLLSRNPNDDERAHKARIALAPGVPAQFHEVFKKRFGIGLIDGYGSTETNFAIGDKLVDQQPGFMGRARPGFQAKVVDEFDNEVADGVPGELVLRASEPFAFATGYFGMPDKTVEAWRNLWFHSGDRVIRDSCGSFRFLDRMKDAIRRRGENISSFEVEQVVTSHPAIANAAVFPVNSDLAEDEVMVSVVLRDGAQLSPEQLLDYCQPRMPYFAVPRFVDFVAELPTTENGKVQKFKLRTLGVGEATWDREAAGYIVKR</sequence>
<organism evidence="7 8">
    <name type="scientific">Brucella cytisi</name>
    <dbReference type="NCBI Taxonomy" id="407152"/>
    <lineage>
        <taxon>Bacteria</taxon>
        <taxon>Pseudomonadati</taxon>
        <taxon>Pseudomonadota</taxon>
        <taxon>Alphaproteobacteria</taxon>
        <taxon>Hyphomicrobiales</taxon>
        <taxon>Brucellaceae</taxon>
        <taxon>Brucella/Ochrobactrum group</taxon>
        <taxon>Brucella</taxon>
    </lineage>
</organism>
<dbReference type="Pfam" id="PF00501">
    <property type="entry name" value="AMP-binding"/>
    <property type="match status" value="1"/>
</dbReference>
<comment type="similarity">
    <text evidence="1">Belongs to the ATP-dependent AMP-binding enzyme family.</text>
</comment>
<dbReference type="InterPro" id="IPR000873">
    <property type="entry name" value="AMP-dep_synth/lig_dom"/>
</dbReference>
<dbReference type="PROSITE" id="PS00455">
    <property type="entry name" value="AMP_BINDING"/>
    <property type="match status" value="1"/>
</dbReference>
<dbReference type="InterPro" id="IPR020845">
    <property type="entry name" value="AMP-binding_CS"/>
</dbReference>
<dbReference type="GO" id="GO:0005886">
    <property type="term" value="C:plasma membrane"/>
    <property type="evidence" value="ECO:0007669"/>
    <property type="project" value="TreeGrafter"/>
</dbReference>
<evidence type="ECO:0000259" key="5">
    <source>
        <dbReference type="Pfam" id="PF00501"/>
    </source>
</evidence>
<dbReference type="GO" id="GO:0005524">
    <property type="term" value="F:ATP binding"/>
    <property type="evidence" value="ECO:0007669"/>
    <property type="project" value="UniProtKB-KW"/>
</dbReference>
<evidence type="ECO:0000313" key="7">
    <source>
        <dbReference type="EMBL" id="OIS92788.1"/>
    </source>
</evidence>
<dbReference type="InterPro" id="IPR045851">
    <property type="entry name" value="AMP-bd_C_sf"/>
</dbReference>
<dbReference type="Pfam" id="PF13193">
    <property type="entry name" value="AMP-binding_C"/>
    <property type="match status" value="1"/>
</dbReference>
<dbReference type="Gene3D" id="3.40.50.12780">
    <property type="entry name" value="N-terminal domain of ligase-like"/>
    <property type="match status" value="1"/>
</dbReference>
<keyword evidence="2 7" id="KW-0436">Ligase</keyword>
<evidence type="ECO:0000256" key="2">
    <source>
        <dbReference type="ARBA" id="ARBA00022598"/>
    </source>
</evidence>
<dbReference type="InterPro" id="IPR025110">
    <property type="entry name" value="AMP-bd_C"/>
</dbReference>
<feature type="domain" description="AMP-dependent synthetase/ligase" evidence="5">
    <location>
        <begin position="21"/>
        <end position="378"/>
    </location>
</feature>
<evidence type="ECO:0000313" key="8">
    <source>
        <dbReference type="Proteomes" id="UP000182985"/>
    </source>
</evidence>
<accession>A0A1J6HIS3</accession>
<gene>
    <name evidence="7" type="ORF">BLA27_15175</name>
</gene>
<dbReference type="GO" id="GO:0005324">
    <property type="term" value="F:long-chain fatty acid transmembrane transporter activity"/>
    <property type="evidence" value="ECO:0007669"/>
    <property type="project" value="TreeGrafter"/>
</dbReference>
<dbReference type="Proteomes" id="UP000182985">
    <property type="component" value="Unassembled WGS sequence"/>
</dbReference>
<evidence type="ECO:0000256" key="3">
    <source>
        <dbReference type="ARBA" id="ARBA00022741"/>
    </source>
</evidence>
<dbReference type="InterPro" id="IPR042099">
    <property type="entry name" value="ANL_N_sf"/>
</dbReference>
<reference evidence="7 8" key="1">
    <citation type="submission" date="2016-10" db="EMBL/GenBank/DDBJ databases">
        <title>The Draft Genome Sequence of the Potato Rhizosphere Bacteria Ochrobactrum sp. IPA7.2.</title>
        <authorList>
            <person name="Gogoleva N.E."/>
            <person name="Khlopko Y.A."/>
            <person name="Burygin G.L."/>
            <person name="Plotnikov A.O."/>
        </authorList>
    </citation>
    <scope>NUCLEOTIDE SEQUENCE [LARGE SCALE GENOMIC DNA]</scope>
    <source>
        <strain evidence="7 8">IPA7.2</strain>
    </source>
</reference>
<name>A0A1J6HIS3_9HYPH</name>
<evidence type="ECO:0000256" key="4">
    <source>
        <dbReference type="ARBA" id="ARBA00022840"/>
    </source>
</evidence>
<dbReference type="Gene3D" id="3.30.300.30">
    <property type="match status" value="1"/>
</dbReference>
<protein>
    <submittedName>
        <fullName evidence="7">ATP-dependent acyl-CoA ligase</fullName>
    </submittedName>
</protein>